<feature type="region of interest" description="Disordered" evidence="1">
    <location>
        <begin position="34"/>
        <end position="78"/>
    </location>
</feature>
<feature type="compositionally biased region" description="Basic and acidic residues" evidence="1">
    <location>
        <begin position="38"/>
        <end position="62"/>
    </location>
</feature>
<reference evidence="2 3" key="1">
    <citation type="submission" date="2019-05" db="EMBL/GenBank/DDBJ databases">
        <title>Comparative genomics and metabolomics analyses of clavulanic acid producing Streptomyces species provides insight into specialized metabolism and evolution of beta-lactam biosynthetic gene clusters.</title>
        <authorList>
            <person name="Moore M.A."/>
            <person name="Cruz-Morales P."/>
            <person name="Barona Gomez F."/>
            <person name="Kapil T."/>
        </authorList>
    </citation>
    <scope>NUCLEOTIDE SEQUENCE [LARGE SCALE GENOMIC DNA]</scope>
    <source>
        <strain evidence="2 3">NRRL 5741</strain>
    </source>
</reference>
<name>A0A646KI21_STRJU</name>
<proteinExistence type="predicted"/>
<dbReference type="EMBL" id="VCLA01000140">
    <property type="protein sequence ID" value="MQT01853.1"/>
    <property type="molecule type" value="Genomic_DNA"/>
</dbReference>
<sequence>MDQAGSGSGVWCRASQGGGGSHCGALATDDNAARCGARAREPSKIHRPGPEAREPAAAERTARTASTVLAPRARRQCP</sequence>
<gene>
    <name evidence="2" type="ORF">FF041_17045</name>
</gene>
<dbReference type="AlphaFoldDB" id="A0A646KI21"/>
<evidence type="ECO:0000313" key="3">
    <source>
        <dbReference type="Proteomes" id="UP000419138"/>
    </source>
</evidence>
<protein>
    <submittedName>
        <fullName evidence="2">Uncharacterized protein</fullName>
    </submittedName>
</protein>
<dbReference type="Proteomes" id="UP000419138">
    <property type="component" value="Unassembled WGS sequence"/>
</dbReference>
<organism evidence="2 3">
    <name type="scientific">Streptomyces jumonjinensis</name>
    <dbReference type="NCBI Taxonomy" id="1945"/>
    <lineage>
        <taxon>Bacteria</taxon>
        <taxon>Bacillati</taxon>
        <taxon>Actinomycetota</taxon>
        <taxon>Actinomycetes</taxon>
        <taxon>Kitasatosporales</taxon>
        <taxon>Streptomycetaceae</taxon>
        <taxon>Streptomyces</taxon>
    </lineage>
</organism>
<accession>A0A646KI21</accession>
<evidence type="ECO:0000256" key="1">
    <source>
        <dbReference type="SAM" id="MobiDB-lite"/>
    </source>
</evidence>
<evidence type="ECO:0000313" key="2">
    <source>
        <dbReference type="EMBL" id="MQT01853.1"/>
    </source>
</evidence>
<keyword evidence="3" id="KW-1185">Reference proteome</keyword>
<feature type="region of interest" description="Disordered" evidence="1">
    <location>
        <begin position="1"/>
        <end position="22"/>
    </location>
</feature>
<comment type="caution">
    <text evidence="2">The sequence shown here is derived from an EMBL/GenBank/DDBJ whole genome shotgun (WGS) entry which is preliminary data.</text>
</comment>